<gene>
    <name evidence="8" type="ORF">Amon01_000138200</name>
</gene>
<dbReference type="CDD" id="cd09009">
    <property type="entry name" value="PNP-EcPNPII_like"/>
    <property type="match status" value="1"/>
</dbReference>
<dbReference type="SUPFAM" id="SSF53167">
    <property type="entry name" value="Purine and uridine phosphorylases"/>
    <property type="match status" value="1"/>
</dbReference>
<accession>A0A9W6YN74</accession>
<dbReference type="GO" id="GO:0004731">
    <property type="term" value="F:purine-nucleoside phosphorylase activity"/>
    <property type="evidence" value="ECO:0007669"/>
    <property type="project" value="UniProtKB-EC"/>
</dbReference>
<proteinExistence type="inferred from homology"/>
<comment type="pathway">
    <text evidence="1">Purine metabolism; purine nucleoside salvage.</text>
</comment>
<dbReference type="PANTHER" id="PTHR11904">
    <property type="entry name" value="METHYLTHIOADENOSINE/PURINE NUCLEOSIDE PHOSPHORYLASE"/>
    <property type="match status" value="1"/>
</dbReference>
<organism evidence="8 9">
    <name type="scientific">Ambrosiozyma monospora</name>
    <name type="common">Yeast</name>
    <name type="synonym">Endomycopsis monosporus</name>
    <dbReference type="NCBI Taxonomy" id="43982"/>
    <lineage>
        <taxon>Eukaryota</taxon>
        <taxon>Fungi</taxon>
        <taxon>Dikarya</taxon>
        <taxon>Ascomycota</taxon>
        <taxon>Saccharomycotina</taxon>
        <taxon>Pichiomycetes</taxon>
        <taxon>Pichiales</taxon>
        <taxon>Pichiaceae</taxon>
        <taxon>Ambrosiozyma</taxon>
    </lineage>
</organism>
<evidence type="ECO:0000256" key="1">
    <source>
        <dbReference type="ARBA" id="ARBA00005058"/>
    </source>
</evidence>
<comment type="similarity">
    <text evidence="2">Belongs to the PNP/MTAP phosphorylase family.</text>
</comment>
<dbReference type="EMBL" id="BSXU01000425">
    <property type="protein sequence ID" value="GMG20641.1"/>
    <property type="molecule type" value="Genomic_DNA"/>
</dbReference>
<sequence length="376" mass="41257">MDSRSVNFRFQKRQMSKEHQKQHVFQVSCLLILSHLWNHQNTKSHSIDITPTIMSEPHYTPEEIEHYKQLDLAKSTIELTIKSSQSHDSAKLQKPKVLIICGSGLGGISEILQGETIRIPYGLIPGFKTSTVPGHDGSLLFGLIGENKVPVMCMVGRLHFYEGYDFKEATFPIRVASLLGVEYLLVTNAAGGINSTYKPGDLMIINDHLNLPGLGGFHCLRGGNLSKFGPRFQPLSDAYDFNLRLKFIQIARDTLKLTRSIHEGVYCYAAGPTFESRAEVRMIRAIGGDAVGMSTVPEVIVARHSGLKVFGLSLITNAGLGEPPVSALEAYKKGLTTESVVDQAAGMASHSEVLESADAASKDVKKLFEAFVNELE</sequence>
<reference evidence="8" key="1">
    <citation type="submission" date="2023-04" db="EMBL/GenBank/DDBJ databases">
        <title>Ambrosiozyma monospora NBRC 1965.</title>
        <authorList>
            <person name="Ichikawa N."/>
            <person name="Sato H."/>
            <person name="Tonouchi N."/>
        </authorList>
    </citation>
    <scope>NUCLEOTIDE SEQUENCE</scope>
    <source>
        <strain evidence="8">NBRC 1965</strain>
    </source>
</reference>
<evidence type="ECO:0000259" key="7">
    <source>
        <dbReference type="Pfam" id="PF01048"/>
    </source>
</evidence>
<dbReference type="GO" id="GO:0009116">
    <property type="term" value="P:nucleoside metabolic process"/>
    <property type="evidence" value="ECO:0007669"/>
    <property type="project" value="InterPro"/>
</dbReference>
<evidence type="ECO:0000256" key="5">
    <source>
        <dbReference type="ARBA" id="ARBA00022679"/>
    </source>
</evidence>
<dbReference type="AlphaFoldDB" id="A0A9W6YN74"/>
<comment type="caution">
    <text evidence="8">The sequence shown here is derived from an EMBL/GenBank/DDBJ whole genome shotgun (WGS) entry which is preliminary data.</text>
</comment>
<keyword evidence="5" id="KW-0808">Transferase</keyword>
<dbReference type="GO" id="GO:0005737">
    <property type="term" value="C:cytoplasm"/>
    <property type="evidence" value="ECO:0007669"/>
    <property type="project" value="TreeGrafter"/>
</dbReference>
<evidence type="ECO:0000313" key="9">
    <source>
        <dbReference type="Proteomes" id="UP001165063"/>
    </source>
</evidence>
<evidence type="ECO:0000256" key="3">
    <source>
        <dbReference type="ARBA" id="ARBA00011886"/>
    </source>
</evidence>
<feature type="domain" description="Nucleoside phosphorylase" evidence="7">
    <location>
        <begin position="96"/>
        <end position="372"/>
    </location>
</feature>
<keyword evidence="9" id="KW-1185">Reference proteome</keyword>
<dbReference type="NCBIfam" id="TIGR01697">
    <property type="entry name" value="PNPH-PUNA-XAPA"/>
    <property type="match status" value="1"/>
</dbReference>
<name>A0A9W6YN74_AMBMO</name>
<dbReference type="EC" id="2.4.2.1" evidence="3"/>
<evidence type="ECO:0000256" key="4">
    <source>
        <dbReference type="ARBA" id="ARBA00022676"/>
    </source>
</evidence>
<dbReference type="Pfam" id="PF01048">
    <property type="entry name" value="PNP_UDP_1"/>
    <property type="match status" value="1"/>
</dbReference>
<dbReference type="Gene3D" id="3.40.50.1580">
    <property type="entry name" value="Nucleoside phosphorylase domain"/>
    <property type="match status" value="1"/>
</dbReference>
<dbReference type="InterPro" id="IPR035994">
    <property type="entry name" value="Nucleoside_phosphorylase_sf"/>
</dbReference>
<protein>
    <recommendedName>
        <fullName evidence="3">purine-nucleoside phosphorylase</fullName>
        <ecNumber evidence="3">2.4.2.1</ecNumber>
    </recommendedName>
    <alternativeName>
        <fullName evidence="6">Inosine-guanosine phosphorylase</fullName>
    </alternativeName>
</protein>
<dbReference type="NCBIfam" id="NF006054">
    <property type="entry name" value="PRK08202.1"/>
    <property type="match status" value="1"/>
</dbReference>
<dbReference type="InterPro" id="IPR011268">
    <property type="entry name" value="Purine_phosphorylase"/>
</dbReference>
<evidence type="ECO:0000313" key="8">
    <source>
        <dbReference type="EMBL" id="GMG20641.1"/>
    </source>
</evidence>
<evidence type="ECO:0000256" key="2">
    <source>
        <dbReference type="ARBA" id="ARBA00006751"/>
    </source>
</evidence>
<evidence type="ECO:0000256" key="6">
    <source>
        <dbReference type="ARBA" id="ARBA00031036"/>
    </source>
</evidence>
<dbReference type="PANTHER" id="PTHR11904:SF9">
    <property type="entry name" value="PURINE NUCLEOSIDE PHOSPHORYLASE-RELATED"/>
    <property type="match status" value="1"/>
</dbReference>
<keyword evidence="4" id="KW-0328">Glycosyltransferase</keyword>
<dbReference type="InterPro" id="IPR000845">
    <property type="entry name" value="Nucleoside_phosphorylase_d"/>
</dbReference>
<dbReference type="OrthoDB" id="10261782at2759"/>
<dbReference type="Proteomes" id="UP001165063">
    <property type="component" value="Unassembled WGS sequence"/>
</dbReference>